<keyword evidence="3" id="KW-0238">DNA-binding</keyword>
<protein>
    <submittedName>
        <fullName evidence="6">Transcriptional regulator IlvY</fullName>
    </submittedName>
</protein>
<evidence type="ECO:0000256" key="3">
    <source>
        <dbReference type="ARBA" id="ARBA00023125"/>
    </source>
</evidence>
<dbReference type="RefSeq" id="WP_183355924.1">
    <property type="nucleotide sequence ID" value="NZ_BLXX01000012.1"/>
</dbReference>
<evidence type="ECO:0000256" key="1">
    <source>
        <dbReference type="ARBA" id="ARBA00009437"/>
    </source>
</evidence>
<dbReference type="SUPFAM" id="SSF53850">
    <property type="entry name" value="Periplasmic binding protein-like II"/>
    <property type="match status" value="1"/>
</dbReference>
<dbReference type="InterPro" id="IPR036390">
    <property type="entry name" value="WH_DNA-bd_sf"/>
</dbReference>
<accession>A0A6V8MM94</accession>
<dbReference type="Gene3D" id="3.40.190.290">
    <property type="match status" value="1"/>
</dbReference>
<evidence type="ECO:0000256" key="4">
    <source>
        <dbReference type="ARBA" id="ARBA00023163"/>
    </source>
</evidence>
<dbReference type="InterPro" id="IPR005119">
    <property type="entry name" value="LysR_subst-bd"/>
</dbReference>
<keyword evidence="2" id="KW-0805">Transcription regulation</keyword>
<dbReference type="PANTHER" id="PTHR30126:SF81">
    <property type="entry name" value="HTH-TYPE TRANSCRIPTIONAL REGULATOR ILVY"/>
    <property type="match status" value="1"/>
</dbReference>
<sequence length="300" mass="33501">MDIREMEIFLTVAELRHFGRASQACNLSPSALTRTIQRLEEEVEQPLFLRDNRTVTLSAAGERFRSYARLALQEWQTFRASSKSEQSVAGTLSIYASITAVYSLLPQLLESYREKFPEVQLELRTGAAEQAVSQVQSGEIDLAVAALPDRQRSRIEFLPIVTIPLVFIALKRQLAPSDWLVDGHLDLARAPLVLPQTGLSRRRLDLWLKEQRITPNITSEVSGNEAIIAMVRLGCGVGIVPELVLEKSPFRDEVAILADAPVLEPYVVGLCTSKRTLQRPSVQAFWRLAEERSKTPALPG</sequence>
<evidence type="ECO:0000313" key="6">
    <source>
        <dbReference type="EMBL" id="GFO61126.1"/>
    </source>
</evidence>
<dbReference type="EMBL" id="BLXX01000012">
    <property type="protein sequence ID" value="GFO61126.1"/>
    <property type="molecule type" value="Genomic_DNA"/>
</dbReference>
<feature type="domain" description="HTH lysR-type" evidence="5">
    <location>
        <begin position="1"/>
        <end position="58"/>
    </location>
</feature>
<dbReference type="PANTHER" id="PTHR30126">
    <property type="entry name" value="HTH-TYPE TRANSCRIPTIONAL REGULATOR"/>
    <property type="match status" value="1"/>
</dbReference>
<dbReference type="FunFam" id="1.10.10.10:FF:000001">
    <property type="entry name" value="LysR family transcriptional regulator"/>
    <property type="match status" value="1"/>
</dbReference>
<evidence type="ECO:0000256" key="2">
    <source>
        <dbReference type="ARBA" id="ARBA00023015"/>
    </source>
</evidence>
<gene>
    <name evidence="6" type="primary">ilvY</name>
    <name evidence="6" type="ORF">GMST_34510</name>
</gene>
<comment type="caution">
    <text evidence="6">The sequence shown here is derived from an EMBL/GenBank/DDBJ whole genome shotgun (WGS) entry which is preliminary data.</text>
</comment>
<dbReference type="AlphaFoldDB" id="A0A6V8MM94"/>
<dbReference type="PROSITE" id="PS50931">
    <property type="entry name" value="HTH_LYSR"/>
    <property type="match status" value="1"/>
</dbReference>
<dbReference type="GO" id="GO:0000976">
    <property type="term" value="F:transcription cis-regulatory region binding"/>
    <property type="evidence" value="ECO:0007669"/>
    <property type="project" value="TreeGrafter"/>
</dbReference>
<dbReference type="Gene3D" id="1.10.10.10">
    <property type="entry name" value="Winged helix-like DNA-binding domain superfamily/Winged helix DNA-binding domain"/>
    <property type="match status" value="1"/>
</dbReference>
<dbReference type="Pfam" id="PF03466">
    <property type="entry name" value="LysR_substrate"/>
    <property type="match status" value="1"/>
</dbReference>
<reference evidence="7" key="1">
    <citation type="submission" date="2020-06" db="EMBL/GenBank/DDBJ databases">
        <title>Draft genomic sequence of Geomonas sp. Red330.</title>
        <authorList>
            <person name="Itoh H."/>
            <person name="Zhenxing X."/>
            <person name="Ushijima N."/>
            <person name="Masuda Y."/>
            <person name="Shiratori Y."/>
            <person name="Senoo K."/>
        </authorList>
    </citation>
    <scope>NUCLEOTIDE SEQUENCE [LARGE SCALE GENOMIC DNA]</scope>
    <source>
        <strain evidence="7">Red330</strain>
    </source>
</reference>
<dbReference type="Proteomes" id="UP000556026">
    <property type="component" value="Unassembled WGS sequence"/>
</dbReference>
<dbReference type="InterPro" id="IPR000847">
    <property type="entry name" value="LysR_HTH_N"/>
</dbReference>
<dbReference type="CDD" id="cd08430">
    <property type="entry name" value="PBP2_IlvY"/>
    <property type="match status" value="1"/>
</dbReference>
<comment type="similarity">
    <text evidence="1">Belongs to the LysR transcriptional regulatory family.</text>
</comment>
<dbReference type="InterPro" id="IPR036388">
    <property type="entry name" value="WH-like_DNA-bd_sf"/>
</dbReference>
<dbReference type="GO" id="GO:0003700">
    <property type="term" value="F:DNA-binding transcription factor activity"/>
    <property type="evidence" value="ECO:0007669"/>
    <property type="project" value="InterPro"/>
</dbReference>
<dbReference type="NCBIfam" id="NF008722">
    <property type="entry name" value="PRK11716.1"/>
    <property type="match status" value="1"/>
</dbReference>
<name>A0A6V8MM94_9BACT</name>
<dbReference type="SUPFAM" id="SSF46785">
    <property type="entry name" value="Winged helix' DNA-binding domain"/>
    <property type="match status" value="1"/>
</dbReference>
<keyword evidence="7" id="KW-1185">Reference proteome</keyword>
<evidence type="ECO:0000313" key="7">
    <source>
        <dbReference type="Proteomes" id="UP000556026"/>
    </source>
</evidence>
<proteinExistence type="inferred from homology"/>
<keyword evidence="4" id="KW-0804">Transcription</keyword>
<dbReference type="Pfam" id="PF00126">
    <property type="entry name" value="HTH_1"/>
    <property type="match status" value="1"/>
</dbReference>
<evidence type="ECO:0000259" key="5">
    <source>
        <dbReference type="PROSITE" id="PS50931"/>
    </source>
</evidence>
<organism evidence="6 7">
    <name type="scientific">Geomonas silvestris</name>
    <dbReference type="NCBI Taxonomy" id="2740184"/>
    <lineage>
        <taxon>Bacteria</taxon>
        <taxon>Pseudomonadati</taxon>
        <taxon>Thermodesulfobacteriota</taxon>
        <taxon>Desulfuromonadia</taxon>
        <taxon>Geobacterales</taxon>
        <taxon>Geobacteraceae</taxon>
        <taxon>Geomonas</taxon>
    </lineage>
</organism>
<dbReference type="InterPro" id="IPR037404">
    <property type="entry name" value="IlvY_PBP2"/>
</dbReference>